<comment type="caution">
    <text evidence="1">The sequence shown here is derived from an EMBL/GenBank/DDBJ whole genome shotgun (WGS) entry which is preliminary data.</text>
</comment>
<dbReference type="AlphaFoldDB" id="A0A8J2XHD3"/>
<proteinExistence type="predicted"/>
<accession>A0A8J2XHD3</accession>
<organism evidence="1 2">
    <name type="scientific">Aquaticitalea lipolytica</name>
    <dbReference type="NCBI Taxonomy" id="1247562"/>
    <lineage>
        <taxon>Bacteria</taxon>
        <taxon>Pseudomonadati</taxon>
        <taxon>Bacteroidota</taxon>
        <taxon>Flavobacteriia</taxon>
        <taxon>Flavobacteriales</taxon>
        <taxon>Flavobacteriaceae</taxon>
        <taxon>Aquaticitalea</taxon>
    </lineage>
</organism>
<protein>
    <recommendedName>
        <fullName evidence="3">YD repeat-containing protein</fullName>
    </recommendedName>
</protein>
<sequence length="1175" mass="132871">MANVLIAQELPEIILPSPTVANLMRFEEVPVNHYTGIPDISIPIYNTKISNTLNLSIDLNYNPSGIRIDERSGWTGTGWSLGSESVISRTVMDVPDEIYSIPNGSISAPGDIGTFNNNFDEFGSINFQGGNVPAQWEEFVWKTSQGAQHYDYQPDLYQFSFFGFSGRFIIINENGNLVPKIVSSEQKVEININYNTYSGYNQNQFEITSFEVIDTSGNKFLFSAIETSTSTSAMQGANQLNELIVQGVNNPPKVMTYSSSWKLTSISSPNDNILATYTYNTITEEFDTPRSYESNSLTNFITLPASLIGSLKSYNAGLMPPKWMQTWSQLEIQSLKIKDITLHNQTKIEFARFLGHPEYAPLTGCQLNNIKVKNNNGSIVKNINLIYSTSSNNRLFLDQINDTTASETLPYIFHYEDKDSLPGFGSDYKDNWGYYNGNLPYYDIQLYENAVKKGLLTSIEYPTGGKKEFDYELHEIAYVGQELVNIYELPENRDSALKTISYEGFVETPQQQQSPLNGRLFFYIDVPQTININYNVSNSISNAIIYGNHRLELSSVNFLGYDPYATGVQPFPSSENDVTNITPIQSYVLNSNSQNVSITKSVTPGFYMLRVITSPFYFVDPSNGSTYLEVDASVNLSEFQYNSRNLKGGGLRIKHIRFTDNGIEKSKTSFNYDLDSNDSSLVNPHDPNIPLSSGVFDGSILMTRTFPKRMNLITPIECQQGNGFAPGNYPSTLYVFQSKKTLNSIIGGMTKGNYVGYKNVSVSQSNNGRTDYEFTTSLEYPNYPQFYYNWESPPYFEAPVPDTDYKRGLLTKQSIYNNGGDLLKEVANEYKFEEELATYQYYHTFYNGNCVFDVFYTNYYNFSNGIPDAEHPCSVDTTPVSGANCLPTDYIGIQPVYHKWGKSFLKETISKDYFYDALHTQFNTESRQTFVYNTGNFQIKEQNSYVFESGVEQHYKTKYYYPVGGVPASYNNAAAINKLNTINKINEVLVTENYKNGSLLTKIQNQYLEFNADLIELSAVQVAKENNIPEDRIVYHKYDLYGHPLEVSKADGMHIVYIWGYNQSQPIAMIENLDYASIPTQTIANLQSLSDSDNDRTLGASGNEGALRTALNALRVSYPEAMVSTYTYDPLVGVTSMTDAKGYTMYYEYDEFNRLKQVKDADGKILNETMYHYKQ</sequence>
<dbReference type="EMBL" id="BMIC01000014">
    <property type="protein sequence ID" value="GFZ94841.1"/>
    <property type="molecule type" value="Genomic_DNA"/>
</dbReference>
<keyword evidence="2" id="KW-1185">Reference proteome</keyword>
<gene>
    <name evidence="1" type="ORF">GCM10011531_28200</name>
</gene>
<evidence type="ECO:0000313" key="2">
    <source>
        <dbReference type="Proteomes" id="UP000598120"/>
    </source>
</evidence>
<dbReference type="Proteomes" id="UP000598120">
    <property type="component" value="Unassembled WGS sequence"/>
</dbReference>
<name>A0A8J2XHD3_9FLAO</name>
<dbReference type="Gene3D" id="2.180.10.10">
    <property type="entry name" value="RHS repeat-associated core"/>
    <property type="match status" value="1"/>
</dbReference>
<reference evidence="1 2" key="1">
    <citation type="journal article" date="2014" name="Int. J. Syst. Evol. Microbiol.">
        <title>Complete genome sequence of Corynebacterium casei LMG S-19264T (=DSM 44701T), isolated from a smear-ripened cheese.</title>
        <authorList>
            <consortium name="US DOE Joint Genome Institute (JGI-PGF)"/>
            <person name="Walter F."/>
            <person name="Albersmeier A."/>
            <person name="Kalinowski J."/>
            <person name="Ruckert C."/>
        </authorList>
    </citation>
    <scope>NUCLEOTIDE SEQUENCE [LARGE SCALE GENOMIC DNA]</scope>
    <source>
        <strain evidence="1 2">CGMCC 1.15295</strain>
    </source>
</reference>
<evidence type="ECO:0000313" key="1">
    <source>
        <dbReference type="EMBL" id="GFZ94841.1"/>
    </source>
</evidence>
<evidence type="ECO:0008006" key="3">
    <source>
        <dbReference type="Google" id="ProtNLM"/>
    </source>
</evidence>